<dbReference type="InterPro" id="IPR007690">
    <property type="entry name" value="T2SS_GspM"/>
</dbReference>
<proteinExistence type="inferred from homology"/>
<evidence type="ECO:0000256" key="7">
    <source>
        <dbReference type="ARBA" id="ARBA00022927"/>
    </source>
</evidence>
<comment type="subcellular location">
    <subcellularLocation>
        <location evidence="1">Cell inner membrane</location>
        <topology evidence="1">Single-pass membrane protein</topology>
    </subcellularLocation>
</comment>
<keyword evidence="3" id="KW-0813">Transport</keyword>
<keyword evidence="9 10" id="KW-0472">Membrane</keyword>
<comment type="similarity">
    <text evidence="2">Belongs to the GSP M family.</text>
</comment>
<dbReference type="AlphaFoldDB" id="A0A2R8BPE6"/>
<dbReference type="Proteomes" id="UP000244880">
    <property type="component" value="Unassembled WGS sequence"/>
</dbReference>
<evidence type="ECO:0000256" key="5">
    <source>
        <dbReference type="ARBA" id="ARBA00022519"/>
    </source>
</evidence>
<accession>A0A2R8BPE6</accession>
<keyword evidence="12" id="KW-1185">Reference proteome</keyword>
<protein>
    <recommendedName>
        <fullName evidence="13">Type II secretion system protein M</fullName>
    </recommendedName>
</protein>
<dbReference type="SUPFAM" id="SSF103054">
    <property type="entry name" value="General secretion pathway protein M, EpsM"/>
    <property type="match status" value="1"/>
</dbReference>
<evidence type="ECO:0000313" key="11">
    <source>
        <dbReference type="EMBL" id="SPH27479.1"/>
    </source>
</evidence>
<dbReference type="GO" id="GO:0015628">
    <property type="term" value="P:protein secretion by the type II secretion system"/>
    <property type="evidence" value="ECO:0007669"/>
    <property type="project" value="InterPro"/>
</dbReference>
<keyword evidence="8 10" id="KW-1133">Transmembrane helix</keyword>
<sequence>MIEFLLKRTHSERRILAVLGLVVVPLAIAFGVLLPLHDAKEAAKEAEARTAALHIWVATRAVDAAALGPVKDTTPKAPIGSSGIEERLIDAGLRPFISDLGVRDEGVIELRFDTVTFTQLANWLSDNETDWGYDLTSFRFEALDAPGKVSASLVLTPSDA</sequence>
<evidence type="ECO:0000256" key="6">
    <source>
        <dbReference type="ARBA" id="ARBA00022692"/>
    </source>
</evidence>
<evidence type="ECO:0000256" key="10">
    <source>
        <dbReference type="SAM" id="Phobius"/>
    </source>
</evidence>
<evidence type="ECO:0000313" key="12">
    <source>
        <dbReference type="Proteomes" id="UP000244880"/>
    </source>
</evidence>
<keyword evidence="4" id="KW-1003">Cell membrane</keyword>
<organism evidence="11 12">
    <name type="scientific">Ascidiaceihabitans donghaensis</name>
    <dbReference type="NCBI Taxonomy" id="1510460"/>
    <lineage>
        <taxon>Bacteria</taxon>
        <taxon>Pseudomonadati</taxon>
        <taxon>Pseudomonadota</taxon>
        <taxon>Alphaproteobacteria</taxon>
        <taxon>Rhodobacterales</taxon>
        <taxon>Paracoccaceae</taxon>
        <taxon>Ascidiaceihabitans</taxon>
    </lineage>
</organism>
<evidence type="ECO:0000256" key="9">
    <source>
        <dbReference type="ARBA" id="ARBA00023136"/>
    </source>
</evidence>
<dbReference type="Gene3D" id="3.30.1360.100">
    <property type="entry name" value="General secretion pathway protein M, EpsM"/>
    <property type="match status" value="1"/>
</dbReference>
<dbReference type="OrthoDB" id="7873424at2"/>
<gene>
    <name evidence="11" type="ORF">ASD8599_03945</name>
</gene>
<evidence type="ECO:0000256" key="3">
    <source>
        <dbReference type="ARBA" id="ARBA00022448"/>
    </source>
</evidence>
<name>A0A2R8BPE6_9RHOB</name>
<evidence type="ECO:0000256" key="4">
    <source>
        <dbReference type="ARBA" id="ARBA00022475"/>
    </source>
</evidence>
<dbReference type="Pfam" id="PF04612">
    <property type="entry name" value="T2SSM"/>
    <property type="match status" value="1"/>
</dbReference>
<keyword evidence="6 10" id="KW-0812">Transmembrane</keyword>
<keyword evidence="7" id="KW-0653">Protein transport</keyword>
<dbReference type="GO" id="GO:0015627">
    <property type="term" value="C:type II protein secretion system complex"/>
    <property type="evidence" value="ECO:0007669"/>
    <property type="project" value="InterPro"/>
</dbReference>
<dbReference type="RefSeq" id="WP_108830423.1">
    <property type="nucleotide sequence ID" value="NZ_OMOR01000003.1"/>
</dbReference>
<feature type="transmembrane region" description="Helical" evidence="10">
    <location>
        <begin position="15"/>
        <end position="36"/>
    </location>
</feature>
<evidence type="ECO:0008006" key="13">
    <source>
        <dbReference type="Google" id="ProtNLM"/>
    </source>
</evidence>
<evidence type="ECO:0000256" key="1">
    <source>
        <dbReference type="ARBA" id="ARBA00004377"/>
    </source>
</evidence>
<reference evidence="11 12" key="1">
    <citation type="submission" date="2018-03" db="EMBL/GenBank/DDBJ databases">
        <authorList>
            <person name="Keele B.F."/>
        </authorList>
    </citation>
    <scope>NUCLEOTIDE SEQUENCE [LARGE SCALE GENOMIC DNA]</scope>
    <source>
        <strain evidence="11 12">CECT 8599</strain>
    </source>
</reference>
<evidence type="ECO:0000256" key="8">
    <source>
        <dbReference type="ARBA" id="ARBA00022989"/>
    </source>
</evidence>
<evidence type="ECO:0000256" key="2">
    <source>
        <dbReference type="ARBA" id="ARBA00010637"/>
    </source>
</evidence>
<dbReference type="EMBL" id="OMOR01000003">
    <property type="protein sequence ID" value="SPH27479.1"/>
    <property type="molecule type" value="Genomic_DNA"/>
</dbReference>
<dbReference type="GO" id="GO:0005886">
    <property type="term" value="C:plasma membrane"/>
    <property type="evidence" value="ECO:0007669"/>
    <property type="project" value="UniProtKB-SubCell"/>
</dbReference>
<dbReference type="InterPro" id="IPR023229">
    <property type="entry name" value="T2SS_M_periplasmic_sf"/>
</dbReference>
<keyword evidence="5" id="KW-0997">Cell inner membrane</keyword>